<evidence type="ECO:0000313" key="3">
    <source>
        <dbReference type="Proteomes" id="UP000321118"/>
    </source>
</evidence>
<keyword evidence="3" id="KW-1185">Reference proteome</keyword>
<gene>
    <name evidence="2" type="ORF">CXY01_24500</name>
</gene>
<dbReference type="PANTHER" id="PTHR34512">
    <property type="entry name" value="CELL SURFACE PROTEIN"/>
    <property type="match status" value="1"/>
</dbReference>
<dbReference type="InterPro" id="IPR011047">
    <property type="entry name" value="Quinoprotein_ADH-like_sf"/>
</dbReference>
<comment type="caution">
    <text evidence="2">The sequence shown here is derived from an EMBL/GenBank/DDBJ whole genome shotgun (WGS) entry which is preliminary data.</text>
</comment>
<sequence>MEEVELVEHDADPADPVDHVERARGAVRERARAVLHWLSGHRVLAAATVGAVVVAVAVPAALSARSERARTAALTELPGVLAPLASAPQVAWTAPPTQGSYALTAPDHAWVRDGVLVMWEQTGDATSSLRALDARTGDEAWTAPLSSVPDLGDPEDRITEDPTTCVAPASGDGGGVVVCLVADSWALTGAEDDTEPELVEAATVRLRGFDAATGETVLDLPVERHVSFAPVGTDLVLVSPPEPGDGPARLVRLDPATRSERWSVDVARPSAGAGAVYPSVRLLEDEIGVRWLGTTALFTADGEAAGELDSDNVWELRGNRVTLEGGGATGGQLRDLDTGRVLVVDGHPTWLATDDLTVPDVLVLESVDRLTGRHLSTGQRAWQVDWPTESTQNLVVVDGMLARQADDGLTVIDLATGDQLWRRSVSAAGNSMVTDGRRLLVIESVVGTGLVVAAYDARDGRRVWEAPLRVAVQDLAVVDNRLFAVGVDGVVSFGAD</sequence>
<evidence type="ECO:0000313" key="2">
    <source>
        <dbReference type="EMBL" id="GEK21930.1"/>
    </source>
</evidence>
<dbReference type="AlphaFoldDB" id="A0A510V9I5"/>
<reference evidence="2 3" key="1">
    <citation type="submission" date="2019-07" db="EMBL/GenBank/DDBJ databases">
        <title>Whole genome shotgun sequence of Cellulomonas xylanilytica NBRC 101102.</title>
        <authorList>
            <person name="Hosoyama A."/>
            <person name="Uohara A."/>
            <person name="Ohji S."/>
            <person name="Ichikawa N."/>
        </authorList>
    </citation>
    <scope>NUCLEOTIDE SEQUENCE [LARGE SCALE GENOMIC DNA]</scope>
    <source>
        <strain evidence="2 3">NBRC 101102</strain>
    </source>
</reference>
<dbReference type="SUPFAM" id="SSF50998">
    <property type="entry name" value="Quinoprotein alcohol dehydrogenase-like"/>
    <property type="match status" value="1"/>
</dbReference>
<name>A0A510V9I5_9CELL</name>
<evidence type="ECO:0000259" key="1">
    <source>
        <dbReference type="Pfam" id="PF13360"/>
    </source>
</evidence>
<dbReference type="Gene3D" id="2.130.10.10">
    <property type="entry name" value="YVTN repeat-like/Quinoprotein amine dehydrogenase"/>
    <property type="match status" value="1"/>
</dbReference>
<dbReference type="PANTHER" id="PTHR34512:SF30">
    <property type="entry name" value="OUTER MEMBRANE PROTEIN ASSEMBLY FACTOR BAMB"/>
    <property type="match status" value="1"/>
</dbReference>
<dbReference type="EMBL" id="BJUB01000007">
    <property type="protein sequence ID" value="GEK21930.1"/>
    <property type="molecule type" value="Genomic_DNA"/>
</dbReference>
<proteinExistence type="predicted"/>
<dbReference type="Gene3D" id="2.40.128.630">
    <property type="match status" value="1"/>
</dbReference>
<dbReference type="InterPro" id="IPR015943">
    <property type="entry name" value="WD40/YVTN_repeat-like_dom_sf"/>
</dbReference>
<protein>
    <recommendedName>
        <fullName evidence="1">Pyrrolo-quinoline quinone repeat domain-containing protein</fullName>
    </recommendedName>
</protein>
<dbReference type="InterPro" id="IPR002372">
    <property type="entry name" value="PQQ_rpt_dom"/>
</dbReference>
<dbReference type="Pfam" id="PF13360">
    <property type="entry name" value="PQQ_2"/>
    <property type="match status" value="1"/>
</dbReference>
<feature type="domain" description="Pyrrolo-quinoline quinone repeat" evidence="1">
    <location>
        <begin position="376"/>
        <end position="482"/>
    </location>
</feature>
<organism evidence="2 3">
    <name type="scientific">Cellulomonas xylanilytica</name>
    <dbReference type="NCBI Taxonomy" id="233583"/>
    <lineage>
        <taxon>Bacteria</taxon>
        <taxon>Bacillati</taxon>
        <taxon>Actinomycetota</taxon>
        <taxon>Actinomycetes</taxon>
        <taxon>Micrococcales</taxon>
        <taxon>Cellulomonadaceae</taxon>
        <taxon>Cellulomonas</taxon>
    </lineage>
</organism>
<dbReference type="Proteomes" id="UP000321118">
    <property type="component" value="Unassembled WGS sequence"/>
</dbReference>
<accession>A0A510V9I5</accession>